<reference evidence="2 3" key="1">
    <citation type="submission" date="2015-01" db="EMBL/GenBank/DDBJ databases">
        <title>The Genome Sequence of Fonsecaea pedrosoi CBS 271.37.</title>
        <authorList>
            <consortium name="The Broad Institute Genomics Platform"/>
            <person name="Cuomo C."/>
            <person name="de Hoog S."/>
            <person name="Gorbushina A."/>
            <person name="Stielow B."/>
            <person name="Teixiera M."/>
            <person name="Abouelleil A."/>
            <person name="Chapman S.B."/>
            <person name="Priest M."/>
            <person name="Young S.K."/>
            <person name="Wortman J."/>
            <person name="Nusbaum C."/>
            <person name="Birren B."/>
        </authorList>
    </citation>
    <scope>NUCLEOTIDE SEQUENCE [LARGE SCALE GENOMIC DNA]</scope>
    <source>
        <strain evidence="2 3">CBS 271.37</strain>
    </source>
</reference>
<dbReference type="EMBL" id="KN846974">
    <property type="protein sequence ID" value="KIW76876.1"/>
    <property type="molecule type" value="Genomic_DNA"/>
</dbReference>
<dbReference type="RefSeq" id="XP_013280684.1">
    <property type="nucleotide sequence ID" value="XM_013425230.1"/>
</dbReference>
<gene>
    <name evidence="2" type="ORF">Z517_09320</name>
</gene>
<protein>
    <submittedName>
        <fullName evidence="2">Uncharacterized protein</fullName>
    </submittedName>
</protein>
<feature type="region of interest" description="Disordered" evidence="1">
    <location>
        <begin position="108"/>
        <end position="169"/>
    </location>
</feature>
<organism evidence="2 3">
    <name type="scientific">Fonsecaea pedrosoi CBS 271.37</name>
    <dbReference type="NCBI Taxonomy" id="1442368"/>
    <lineage>
        <taxon>Eukaryota</taxon>
        <taxon>Fungi</taxon>
        <taxon>Dikarya</taxon>
        <taxon>Ascomycota</taxon>
        <taxon>Pezizomycotina</taxon>
        <taxon>Eurotiomycetes</taxon>
        <taxon>Chaetothyriomycetidae</taxon>
        <taxon>Chaetothyriales</taxon>
        <taxon>Herpotrichiellaceae</taxon>
        <taxon>Fonsecaea</taxon>
    </lineage>
</organism>
<dbReference type="GeneID" id="25308810"/>
<dbReference type="Proteomes" id="UP000053029">
    <property type="component" value="Unassembled WGS sequence"/>
</dbReference>
<evidence type="ECO:0000313" key="3">
    <source>
        <dbReference type="Proteomes" id="UP000053029"/>
    </source>
</evidence>
<keyword evidence="3" id="KW-1185">Reference proteome</keyword>
<proteinExistence type="predicted"/>
<dbReference type="AlphaFoldDB" id="A0A0D2DGR7"/>
<feature type="compositionally biased region" description="Polar residues" evidence="1">
    <location>
        <begin position="142"/>
        <end position="151"/>
    </location>
</feature>
<dbReference type="HOGENOM" id="CLU_1578567_0_0_1"/>
<name>A0A0D2DGR7_9EURO</name>
<dbReference type="VEuPathDB" id="FungiDB:Z517_09320"/>
<evidence type="ECO:0000313" key="2">
    <source>
        <dbReference type="EMBL" id="KIW76876.1"/>
    </source>
</evidence>
<evidence type="ECO:0000256" key="1">
    <source>
        <dbReference type="SAM" id="MobiDB-lite"/>
    </source>
</evidence>
<accession>A0A0D2DGR7</accession>
<sequence>MGRASEPQKTRKALSLTIEEFSTFKQICRVVQEAWIEEHPQSKWADLNLTWGLIPEQDIQEMVRLVWIQCVQMNILRSGNNSYTIRSSIRDRLQVVRKSWYSYQKRKAERQRLSTPANDRSLSVLPPIENGRPDSQVLPGSGSPQMGQNLGASGAGAPHPPTGNESARA</sequence>